<evidence type="ECO:0000256" key="7">
    <source>
        <dbReference type="ARBA" id="ARBA00022842"/>
    </source>
</evidence>
<evidence type="ECO:0000313" key="19">
    <source>
        <dbReference type="EMBL" id="CAG9802954.1"/>
    </source>
</evidence>
<comment type="catalytic activity">
    <reaction evidence="11">
        <text>adenosine 2',5'-bisphosphate + H2O = AMP + phosphate</text>
        <dbReference type="Rhea" id="RHEA:77643"/>
        <dbReference type="ChEBI" id="CHEBI:15377"/>
        <dbReference type="ChEBI" id="CHEBI:43474"/>
        <dbReference type="ChEBI" id="CHEBI:194156"/>
        <dbReference type="ChEBI" id="CHEBI:456215"/>
        <dbReference type="EC" id="3.1.3.7"/>
    </reaction>
    <physiologicalReaction direction="left-to-right" evidence="11">
        <dbReference type="Rhea" id="RHEA:77644"/>
    </physiologicalReaction>
</comment>
<evidence type="ECO:0000313" key="20">
    <source>
        <dbReference type="Proteomes" id="UP001153620"/>
    </source>
</evidence>
<dbReference type="Proteomes" id="UP001153620">
    <property type="component" value="Chromosome 2"/>
</dbReference>
<keyword evidence="6" id="KW-0378">Hydrolase</keyword>
<evidence type="ECO:0000256" key="17">
    <source>
        <dbReference type="ARBA" id="ARBA00044554"/>
    </source>
</evidence>
<comment type="catalytic activity">
    <reaction evidence="10">
        <text>1D-myo-inositol 1,3,4-trisphosphate + H2O = 1D-myo-inositol 3,4-bisphosphate + phosphate</text>
        <dbReference type="Rhea" id="RHEA:70319"/>
        <dbReference type="ChEBI" id="CHEBI:15377"/>
        <dbReference type="ChEBI" id="CHEBI:43474"/>
        <dbReference type="ChEBI" id="CHEBI:58414"/>
        <dbReference type="ChEBI" id="CHEBI:83241"/>
    </reaction>
    <physiologicalReaction direction="left-to-right" evidence="10">
        <dbReference type="Rhea" id="RHEA:70320"/>
    </physiologicalReaction>
</comment>
<dbReference type="AlphaFoldDB" id="A0A9N9RT31"/>
<evidence type="ECO:0000256" key="8">
    <source>
        <dbReference type="ARBA" id="ARBA00040342"/>
    </source>
</evidence>
<dbReference type="FunFam" id="3.30.540.10:FF:000023">
    <property type="entry name" value="Protein CBR-TAG-231"/>
    <property type="match status" value="1"/>
</dbReference>
<feature type="binding site" evidence="18">
    <location>
        <position position="79"/>
    </location>
    <ligand>
        <name>Mg(2+)</name>
        <dbReference type="ChEBI" id="CHEBI:18420"/>
        <label>1</label>
        <note>catalytic</note>
    </ligand>
</feature>
<comment type="catalytic activity">
    <reaction evidence="12">
        <text>1D-myo-inositol 1,4-bisphosphate + H2O = 1D-myo-inositol 4-phosphate + phosphate</text>
        <dbReference type="Rhea" id="RHEA:15553"/>
        <dbReference type="ChEBI" id="CHEBI:15377"/>
        <dbReference type="ChEBI" id="CHEBI:43474"/>
        <dbReference type="ChEBI" id="CHEBI:58282"/>
        <dbReference type="ChEBI" id="CHEBI:58469"/>
        <dbReference type="EC" id="3.1.3.57"/>
    </reaction>
    <physiologicalReaction direction="left-to-right" evidence="12">
        <dbReference type="Rhea" id="RHEA:15554"/>
    </physiologicalReaction>
</comment>
<dbReference type="OrthoDB" id="411145at2759"/>
<evidence type="ECO:0000256" key="10">
    <source>
        <dbReference type="ARBA" id="ARBA00044465"/>
    </source>
</evidence>
<evidence type="ECO:0000256" key="12">
    <source>
        <dbReference type="ARBA" id="ARBA00044478"/>
    </source>
</evidence>
<dbReference type="InterPro" id="IPR020550">
    <property type="entry name" value="Inositol_monophosphatase_CS"/>
</dbReference>
<dbReference type="Gene3D" id="3.30.540.10">
    <property type="entry name" value="Fructose-1,6-Bisphosphatase, subunit A, domain 1"/>
    <property type="match status" value="1"/>
</dbReference>
<dbReference type="EMBL" id="OU895878">
    <property type="protein sequence ID" value="CAG9802954.1"/>
    <property type="molecule type" value="Genomic_DNA"/>
</dbReference>
<dbReference type="PANTHER" id="PTHR43028">
    <property type="entry name" value="3'(2'),5'-BISPHOSPHATE NUCLEOTIDASE 1"/>
    <property type="match status" value="1"/>
</dbReference>
<dbReference type="EC" id="3.1.3.7" evidence="3"/>
<gene>
    <name evidence="19" type="ORF">CHIRRI_LOCUS5859</name>
</gene>
<dbReference type="EC" id="3.1.3.57" evidence="15"/>
<sequence length="317" mass="34766">MSIRMAASAPLIMRIMASSLSIAEKAGEVIRDIMSTGDLNVVDKGQKNFDPQTEADRKCQQIIIGSLSKQYKDLKIIGEEGAEDLSKIPQELIVDKIDSQFLEQYKCPESFKDISENDLVVWVDPLDGTGEYVAGFVENVTVLIGIAFRDTSIAGIIHQPFFKCATTNKMGRTIWGLKELGTSGYNKKSPPENKLILTTTRSHSNEIVNATIEAIKADEVLKVGGCGFKVLQLLEGKAHCYVFASPGCKKWDTCSPEAILEADGGILTDILGKHYNYGPNVEYPNRTGVLATAKGIDHESLLERIPIATKESLIKKK</sequence>
<dbReference type="GO" id="GO:0004441">
    <property type="term" value="F:inositol-1,4-bisphosphate 1-phosphatase activity"/>
    <property type="evidence" value="ECO:0007669"/>
    <property type="project" value="UniProtKB-EC"/>
</dbReference>
<dbReference type="SUPFAM" id="SSF56655">
    <property type="entry name" value="Carbohydrate phosphatase"/>
    <property type="match status" value="1"/>
</dbReference>
<evidence type="ECO:0000256" key="15">
    <source>
        <dbReference type="ARBA" id="ARBA00044519"/>
    </source>
</evidence>
<feature type="binding site" evidence="18">
    <location>
        <position position="124"/>
    </location>
    <ligand>
        <name>Mg(2+)</name>
        <dbReference type="ChEBI" id="CHEBI:18420"/>
        <label>1</label>
        <note>catalytic</note>
    </ligand>
</feature>
<evidence type="ECO:0000256" key="5">
    <source>
        <dbReference type="ARBA" id="ARBA00022723"/>
    </source>
</evidence>
<dbReference type="PROSITE" id="PS00630">
    <property type="entry name" value="IMP_2"/>
    <property type="match status" value="1"/>
</dbReference>
<comment type="similarity">
    <text evidence="2">Belongs to the inositol monophosphatase superfamily.</text>
</comment>
<evidence type="ECO:0000256" key="16">
    <source>
        <dbReference type="ARBA" id="ARBA00044544"/>
    </source>
</evidence>
<dbReference type="GO" id="GO:0046854">
    <property type="term" value="P:phosphatidylinositol phosphate biosynthetic process"/>
    <property type="evidence" value="ECO:0007669"/>
    <property type="project" value="InterPro"/>
</dbReference>
<comment type="catalytic activity">
    <reaction evidence="14">
        <text>3'-phosphoadenylyl sulfate + H2O = adenosine 5'-phosphosulfate + phosphate</text>
        <dbReference type="Rhea" id="RHEA:77639"/>
        <dbReference type="ChEBI" id="CHEBI:15377"/>
        <dbReference type="ChEBI" id="CHEBI:43474"/>
        <dbReference type="ChEBI" id="CHEBI:58243"/>
        <dbReference type="ChEBI" id="CHEBI:58339"/>
        <dbReference type="EC" id="3.1.3.7"/>
    </reaction>
    <physiologicalReaction direction="left-to-right" evidence="14">
        <dbReference type="Rhea" id="RHEA:77640"/>
    </physiologicalReaction>
</comment>
<evidence type="ECO:0000256" key="14">
    <source>
        <dbReference type="ARBA" id="ARBA00044484"/>
    </source>
</evidence>
<evidence type="ECO:0000256" key="18">
    <source>
        <dbReference type="PIRSR" id="PIRSR600760-2"/>
    </source>
</evidence>
<dbReference type="GO" id="GO:0008441">
    <property type="term" value="F:3'(2'),5'-bisphosphate nucleotidase activity"/>
    <property type="evidence" value="ECO:0007669"/>
    <property type="project" value="UniProtKB-EC"/>
</dbReference>
<keyword evidence="7 18" id="KW-0460">Magnesium</keyword>
<evidence type="ECO:0000256" key="11">
    <source>
        <dbReference type="ARBA" id="ARBA00044466"/>
    </source>
</evidence>
<dbReference type="Pfam" id="PF00459">
    <property type="entry name" value="Inositol_P"/>
    <property type="match status" value="1"/>
</dbReference>
<feature type="binding site" evidence="18">
    <location>
        <position position="252"/>
    </location>
    <ligand>
        <name>Mg(2+)</name>
        <dbReference type="ChEBI" id="CHEBI:18420"/>
        <label>1</label>
        <note>catalytic</note>
    </ligand>
</feature>
<evidence type="ECO:0000256" key="6">
    <source>
        <dbReference type="ARBA" id="ARBA00022801"/>
    </source>
</evidence>
<evidence type="ECO:0000256" key="1">
    <source>
        <dbReference type="ARBA" id="ARBA00001946"/>
    </source>
</evidence>
<proteinExistence type="inferred from homology"/>
<comment type="cofactor">
    <cofactor evidence="1 18">
        <name>Mg(2+)</name>
        <dbReference type="ChEBI" id="CHEBI:18420"/>
    </cofactor>
</comment>
<evidence type="ECO:0000256" key="2">
    <source>
        <dbReference type="ARBA" id="ARBA00009759"/>
    </source>
</evidence>
<dbReference type="InterPro" id="IPR050725">
    <property type="entry name" value="CysQ/Inositol_MonoPase"/>
</dbReference>
<feature type="binding site" evidence="18">
    <location>
        <position position="126"/>
    </location>
    <ligand>
        <name>Mg(2+)</name>
        <dbReference type="ChEBI" id="CHEBI:18420"/>
        <label>1</label>
        <note>catalytic</note>
    </ligand>
</feature>
<keyword evidence="20" id="KW-1185">Reference proteome</keyword>
<dbReference type="CDD" id="cd01640">
    <property type="entry name" value="IPPase"/>
    <property type="match status" value="1"/>
</dbReference>
<protein>
    <recommendedName>
        <fullName evidence="8">3'(2'),5'-bisphosphate nucleotidase 1</fullName>
        <ecNumber evidence="15">3.1.3.57</ecNumber>
        <ecNumber evidence="3">3.1.3.7</ecNumber>
    </recommendedName>
    <alternativeName>
        <fullName evidence="16">3'-phosphoadenosine 5'-phosphate phosphatase</fullName>
    </alternativeName>
    <alternativeName>
        <fullName evidence="9">Bisphosphate 3'-nucleotidase 1</fullName>
    </alternativeName>
    <alternativeName>
        <fullName evidence="17">Inositol-polyphosphate 1-phosphatase</fullName>
    </alternativeName>
</protein>
<reference evidence="19" key="2">
    <citation type="submission" date="2022-10" db="EMBL/GenBank/DDBJ databases">
        <authorList>
            <consortium name="ENA_rothamsted_submissions"/>
            <consortium name="culmorum"/>
            <person name="King R."/>
        </authorList>
    </citation>
    <scope>NUCLEOTIDE SEQUENCE</scope>
</reference>
<evidence type="ECO:0000256" key="9">
    <source>
        <dbReference type="ARBA" id="ARBA00041815"/>
    </source>
</evidence>
<keyword evidence="4" id="KW-0452">Lithium</keyword>
<reference evidence="19" key="1">
    <citation type="submission" date="2022-01" db="EMBL/GenBank/DDBJ databases">
        <authorList>
            <person name="King R."/>
        </authorList>
    </citation>
    <scope>NUCLEOTIDE SEQUENCE</scope>
</reference>
<dbReference type="Gene3D" id="3.40.190.80">
    <property type="match status" value="1"/>
</dbReference>
<name>A0A9N9RT31_9DIPT</name>
<dbReference type="GO" id="GO:0046872">
    <property type="term" value="F:metal ion binding"/>
    <property type="evidence" value="ECO:0007669"/>
    <property type="project" value="UniProtKB-KW"/>
</dbReference>
<keyword evidence="5 18" id="KW-0479">Metal-binding</keyword>
<evidence type="ECO:0000256" key="4">
    <source>
        <dbReference type="ARBA" id="ARBA00022671"/>
    </source>
</evidence>
<evidence type="ECO:0000256" key="13">
    <source>
        <dbReference type="ARBA" id="ARBA00044479"/>
    </source>
</evidence>
<accession>A0A9N9RT31</accession>
<dbReference type="PANTHER" id="PTHR43028:SF5">
    <property type="entry name" value="3'(2'),5'-BISPHOSPHATE NUCLEOTIDASE 1"/>
    <property type="match status" value="1"/>
</dbReference>
<feature type="binding site" evidence="18">
    <location>
        <position position="127"/>
    </location>
    <ligand>
        <name>Mg(2+)</name>
        <dbReference type="ChEBI" id="CHEBI:18420"/>
        <label>1</label>
        <note>catalytic</note>
    </ligand>
</feature>
<organism evidence="19 20">
    <name type="scientific">Chironomus riparius</name>
    <dbReference type="NCBI Taxonomy" id="315576"/>
    <lineage>
        <taxon>Eukaryota</taxon>
        <taxon>Metazoa</taxon>
        <taxon>Ecdysozoa</taxon>
        <taxon>Arthropoda</taxon>
        <taxon>Hexapoda</taxon>
        <taxon>Insecta</taxon>
        <taxon>Pterygota</taxon>
        <taxon>Neoptera</taxon>
        <taxon>Endopterygota</taxon>
        <taxon>Diptera</taxon>
        <taxon>Nematocera</taxon>
        <taxon>Chironomoidea</taxon>
        <taxon>Chironomidae</taxon>
        <taxon>Chironominae</taxon>
        <taxon>Chironomus</taxon>
    </lineage>
</organism>
<comment type="catalytic activity">
    <reaction evidence="13">
        <text>adenosine 3',5'-bisphosphate + H2O = AMP + phosphate</text>
        <dbReference type="Rhea" id="RHEA:10040"/>
        <dbReference type="ChEBI" id="CHEBI:15377"/>
        <dbReference type="ChEBI" id="CHEBI:43474"/>
        <dbReference type="ChEBI" id="CHEBI:58343"/>
        <dbReference type="ChEBI" id="CHEBI:456215"/>
        <dbReference type="EC" id="3.1.3.7"/>
    </reaction>
    <physiologicalReaction direction="left-to-right" evidence="13">
        <dbReference type="Rhea" id="RHEA:10041"/>
    </physiologicalReaction>
</comment>
<dbReference type="FunFam" id="3.40.190.80:FF:000006">
    <property type="entry name" value="Bisphosphate nucleotidase 1"/>
    <property type="match status" value="1"/>
</dbReference>
<dbReference type="InterPro" id="IPR000760">
    <property type="entry name" value="Inositol_monophosphatase-like"/>
</dbReference>
<evidence type="ECO:0000256" key="3">
    <source>
        <dbReference type="ARBA" id="ARBA00012633"/>
    </source>
</evidence>